<dbReference type="InterPro" id="IPR024084">
    <property type="entry name" value="IsoPropMal-DH-like_dom"/>
</dbReference>
<dbReference type="PANTHER" id="PTHR43275:SF1">
    <property type="entry name" value="D-MALATE DEHYDROGENASE [DECARBOXYLATING]"/>
    <property type="match status" value="1"/>
</dbReference>
<name>X1NAD6_9ZZZZ</name>
<keyword evidence="3" id="KW-0479">Metal-binding</keyword>
<feature type="domain" description="Isopropylmalate dehydrogenase-like" evidence="7">
    <location>
        <begin position="5"/>
        <end position="198"/>
    </location>
</feature>
<gene>
    <name evidence="8" type="ORF">S06H3_37903</name>
</gene>
<evidence type="ECO:0000256" key="2">
    <source>
        <dbReference type="ARBA" id="ARBA00001946"/>
    </source>
</evidence>
<dbReference type="Gene3D" id="3.40.718.10">
    <property type="entry name" value="Isopropylmalate Dehydrogenase"/>
    <property type="match status" value="1"/>
</dbReference>
<dbReference type="EMBL" id="BARV01023064">
    <property type="protein sequence ID" value="GAI27161.1"/>
    <property type="molecule type" value="Genomic_DNA"/>
</dbReference>
<keyword evidence="4" id="KW-0560">Oxidoreductase</keyword>
<comment type="cofactor">
    <cofactor evidence="1">
        <name>Mn(2+)</name>
        <dbReference type="ChEBI" id="CHEBI:29035"/>
    </cofactor>
</comment>
<dbReference type="GO" id="GO:0016491">
    <property type="term" value="F:oxidoreductase activity"/>
    <property type="evidence" value="ECO:0007669"/>
    <property type="project" value="UniProtKB-KW"/>
</dbReference>
<dbReference type="AlphaFoldDB" id="X1NAD6"/>
<dbReference type="InterPro" id="IPR050501">
    <property type="entry name" value="ICDH/IPMDH"/>
</dbReference>
<feature type="non-terminal residue" evidence="8">
    <location>
        <position position="198"/>
    </location>
</feature>
<organism evidence="8">
    <name type="scientific">marine sediment metagenome</name>
    <dbReference type="NCBI Taxonomy" id="412755"/>
    <lineage>
        <taxon>unclassified sequences</taxon>
        <taxon>metagenomes</taxon>
        <taxon>ecological metagenomes</taxon>
    </lineage>
</organism>
<comment type="cofactor">
    <cofactor evidence="2">
        <name>Mg(2+)</name>
        <dbReference type="ChEBI" id="CHEBI:18420"/>
    </cofactor>
</comment>
<keyword evidence="5" id="KW-0520">NAD</keyword>
<dbReference type="SMART" id="SM01329">
    <property type="entry name" value="Iso_dh"/>
    <property type="match status" value="1"/>
</dbReference>
<protein>
    <recommendedName>
        <fullName evidence="7">Isopropylmalate dehydrogenase-like domain-containing protein</fullName>
    </recommendedName>
</protein>
<reference evidence="8" key="1">
    <citation type="journal article" date="2014" name="Front. Microbiol.">
        <title>High frequency of phylogenetically diverse reductive dehalogenase-homologous genes in deep subseafloor sedimentary metagenomes.</title>
        <authorList>
            <person name="Kawai M."/>
            <person name="Futagami T."/>
            <person name="Toyoda A."/>
            <person name="Takaki Y."/>
            <person name="Nishi S."/>
            <person name="Hori S."/>
            <person name="Arai W."/>
            <person name="Tsubouchi T."/>
            <person name="Morono Y."/>
            <person name="Uchiyama I."/>
            <person name="Ito T."/>
            <person name="Fujiyama A."/>
            <person name="Inagaki F."/>
            <person name="Takami H."/>
        </authorList>
    </citation>
    <scope>NUCLEOTIDE SEQUENCE</scope>
    <source>
        <strain evidence="8">Expedition CK06-06</strain>
    </source>
</reference>
<evidence type="ECO:0000256" key="1">
    <source>
        <dbReference type="ARBA" id="ARBA00001936"/>
    </source>
</evidence>
<proteinExistence type="predicted"/>
<dbReference type="Pfam" id="PF00180">
    <property type="entry name" value="Iso_dh"/>
    <property type="match status" value="1"/>
</dbReference>
<dbReference type="GO" id="GO:0046872">
    <property type="term" value="F:metal ion binding"/>
    <property type="evidence" value="ECO:0007669"/>
    <property type="project" value="UniProtKB-KW"/>
</dbReference>
<evidence type="ECO:0000256" key="6">
    <source>
        <dbReference type="ARBA" id="ARBA00023211"/>
    </source>
</evidence>
<keyword evidence="6" id="KW-0464">Manganese</keyword>
<evidence type="ECO:0000256" key="3">
    <source>
        <dbReference type="ARBA" id="ARBA00022723"/>
    </source>
</evidence>
<evidence type="ECO:0000259" key="7">
    <source>
        <dbReference type="SMART" id="SM01329"/>
    </source>
</evidence>
<sequence length="198" mass="21977">MPTVKIAVLPGDGIGPEVTREAVKVLEATGLEFEFIECLVGGAAYIENGNPLPQEARDVIEESATVLFGAVGHDYAPYGVPRKVLAYLRVEKDAYANVRPLKLYPGIDSKYRAHEDVDVVIIRDNSEGTALEHEGYLWEDKGLDKRVITSFGARRISSFAFDYASQNGRKKVTCVDLSGWLYGDQLFRRCFLTVAKLM</sequence>
<accession>X1NAD6</accession>
<evidence type="ECO:0000256" key="4">
    <source>
        <dbReference type="ARBA" id="ARBA00023002"/>
    </source>
</evidence>
<comment type="caution">
    <text evidence="8">The sequence shown here is derived from an EMBL/GenBank/DDBJ whole genome shotgun (WGS) entry which is preliminary data.</text>
</comment>
<dbReference type="SUPFAM" id="SSF53659">
    <property type="entry name" value="Isocitrate/Isopropylmalate dehydrogenase-like"/>
    <property type="match status" value="1"/>
</dbReference>
<evidence type="ECO:0000256" key="5">
    <source>
        <dbReference type="ARBA" id="ARBA00023027"/>
    </source>
</evidence>
<evidence type="ECO:0000313" key="8">
    <source>
        <dbReference type="EMBL" id="GAI27161.1"/>
    </source>
</evidence>
<dbReference type="PANTHER" id="PTHR43275">
    <property type="entry name" value="D-MALATE DEHYDROGENASE [DECARBOXYLATING]"/>
    <property type="match status" value="1"/>
</dbReference>